<evidence type="ECO:0008006" key="6">
    <source>
        <dbReference type="Google" id="ProtNLM"/>
    </source>
</evidence>
<evidence type="ECO:0000256" key="1">
    <source>
        <dbReference type="SAM" id="SignalP"/>
    </source>
</evidence>
<sequence>MRPVIAWSLAAWMVLIAAAMAGQAASRATPKAKSAVQRTVDADLARCRNAGEAAAQDERCQAAWRGARARFFGRPAA</sequence>
<gene>
    <name evidence="2" type="ORF">C1707_20900</name>
    <name evidence="3" type="ORF">CFHF_20170</name>
</gene>
<keyword evidence="5" id="KW-1185">Reference proteome</keyword>
<feature type="signal peptide" evidence="1">
    <location>
        <begin position="1"/>
        <end position="21"/>
    </location>
</feature>
<proteinExistence type="predicted"/>
<accession>A0A2N5CPA3</accession>
<reference evidence="2 5" key="2">
    <citation type="submission" date="2018-01" db="EMBL/GenBank/DDBJ databases">
        <title>Complete genome sequence of Caulobacter flavus RHGG3.</title>
        <authorList>
            <person name="Yang E."/>
        </authorList>
    </citation>
    <scope>NUCLEOTIDE SEQUENCE [LARGE SCALE GENOMIC DNA]</scope>
    <source>
        <strain evidence="2 5">RHGG3</strain>
    </source>
</reference>
<evidence type="ECO:0000313" key="5">
    <source>
        <dbReference type="Proteomes" id="UP000281192"/>
    </source>
</evidence>
<dbReference type="Proteomes" id="UP000234483">
    <property type="component" value="Unassembled WGS sequence"/>
</dbReference>
<evidence type="ECO:0000313" key="3">
    <source>
        <dbReference type="EMBL" id="PLR08764.1"/>
    </source>
</evidence>
<evidence type="ECO:0000313" key="2">
    <source>
        <dbReference type="EMBL" id="AYV48521.1"/>
    </source>
</evidence>
<dbReference type="NCBIfam" id="TIGR04360">
    <property type="entry name" value="other_trbK"/>
    <property type="match status" value="1"/>
</dbReference>
<name>A0A2N5CPA3_9CAUL</name>
<keyword evidence="1" id="KW-0732">Signal</keyword>
<dbReference type="EMBL" id="PJRQ01000041">
    <property type="protein sequence ID" value="PLR08764.1"/>
    <property type="molecule type" value="Genomic_DNA"/>
</dbReference>
<dbReference type="RefSeq" id="WP_101714722.1">
    <property type="nucleotide sequence ID" value="NZ_CP026100.1"/>
</dbReference>
<dbReference type="KEGG" id="cfh:C1707_20900"/>
<feature type="chain" id="PRO_5044577718" description="Conjugal transfer protein TrbK" evidence="1">
    <location>
        <begin position="22"/>
        <end position="77"/>
    </location>
</feature>
<organism evidence="3 4">
    <name type="scientific">Caulobacter flavus</name>
    <dbReference type="NCBI Taxonomy" id="1679497"/>
    <lineage>
        <taxon>Bacteria</taxon>
        <taxon>Pseudomonadati</taxon>
        <taxon>Pseudomonadota</taxon>
        <taxon>Alphaproteobacteria</taxon>
        <taxon>Caulobacterales</taxon>
        <taxon>Caulobacteraceae</taxon>
        <taxon>Caulobacter</taxon>
    </lineage>
</organism>
<dbReference type="EMBL" id="CP026100">
    <property type="protein sequence ID" value="AYV48521.1"/>
    <property type="molecule type" value="Genomic_DNA"/>
</dbReference>
<dbReference type="AlphaFoldDB" id="A0A2N5CPA3"/>
<dbReference type="InterPro" id="IPR027587">
    <property type="entry name" value="TrbK"/>
</dbReference>
<dbReference type="Proteomes" id="UP000281192">
    <property type="component" value="Chromosome"/>
</dbReference>
<evidence type="ECO:0000313" key="4">
    <source>
        <dbReference type="Proteomes" id="UP000234483"/>
    </source>
</evidence>
<protein>
    <recommendedName>
        <fullName evidence="6">Conjugal transfer protein TrbK</fullName>
    </recommendedName>
</protein>
<reference evidence="3 4" key="1">
    <citation type="submission" date="2017-12" db="EMBL/GenBank/DDBJ databases">
        <title>The genome sequence of Caulobacter flavus CGMCC1 15093.</title>
        <authorList>
            <person name="Gao J."/>
            <person name="Mao X."/>
            <person name="Sun J."/>
        </authorList>
    </citation>
    <scope>NUCLEOTIDE SEQUENCE [LARGE SCALE GENOMIC DNA]</scope>
    <source>
        <strain evidence="3 4">CGMCC1 15093</strain>
    </source>
</reference>
<dbReference type="Pfam" id="PF20084">
    <property type="entry name" value="TrbK"/>
    <property type="match status" value="1"/>
</dbReference>